<reference evidence="2" key="2">
    <citation type="journal article" date="2008" name="Nucleic Acids Res.">
        <title>The rice annotation project database (RAP-DB): 2008 update.</title>
        <authorList>
            <consortium name="The rice annotation project (RAP)"/>
        </authorList>
    </citation>
    <scope>GENOME REANNOTATION</scope>
    <source>
        <strain evidence="2">cv. Nipponbare</strain>
    </source>
</reference>
<accession>Q2R9T8</accession>
<name>Q2R9T8_ORYSJ</name>
<evidence type="ECO:0000313" key="1">
    <source>
        <dbReference type="EMBL" id="AAX96021.1"/>
    </source>
</evidence>
<evidence type="ECO:0000313" key="2">
    <source>
        <dbReference type="Proteomes" id="UP000000763"/>
    </source>
</evidence>
<sequence>MGLRLTAAVACGAAPSGGRRFFFDLGMICD</sequence>
<gene>
    <name evidence="1" type="ordered locus">LOC_Os11g07610</name>
</gene>
<proteinExistence type="predicted"/>
<dbReference type="AlphaFoldDB" id="Q2R9T8"/>
<dbReference type="Proteomes" id="UP000000763">
    <property type="component" value="Chromosome 11"/>
</dbReference>
<protein>
    <submittedName>
        <fullName evidence="1">Uncharacterized protein</fullName>
    </submittedName>
</protein>
<organism evidence="1 2">
    <name type="scientific">Oryza sativa subsp. japonica</name>
    <name type="common">Rice</name>
    <dbReference type="NCBI Taxonomy" id="39947"/>
    <lineage>
        <taxon>Eukaryota</taxon>
        <taxon>Viridiplantae</taxon>
        <taxon>Streptophyta</taxon>
        <taxon>Embryophyta</taxon>
        <taxon>Tracheophyta</taxon>
        <taxon>Spermatophyta</taxon>
        <taxon>Magnoliopsida</taxon>
        <taxon>Liliopsida</taxon>
        <taxon>Poales</taxon>
        <taxon>Poaceae</taxon>
        <taxon>BOP clade</taxon>
        <taxon>Oryzoideae</taxon>
        <taxon>Oryzeae</taxon>
        <taxon>Oryzinae</taxon>
        <taxon>Oryza</taxon>
        <taxon>Oryza sativa</taxon>
    </lineage>
</organism>
<reference evidence="2" key="1">
    <citation type="journal article" date="2005" name="Nature">
        <title>The map-based sequence of the rice genome.</title>
        <authorList>
            <consortium name="International rice genome sequencing project (IRGSP)"/>
            <person name="Matsumoto T."/>
            <person name="Wu J."/>
            <person name="Kanamori H."/>
            <person name="Katayose Y."/>
            <person name="Fujisawa M."/>
            <person name="Namiki N."/>
            <person name="Mizuno H."/>
            <person name="Yamamoto K."/>
            <person name="Antonio B.A."/>
            <person name="Baba T."/>
            <person name="Sakata K."/>
            <person name="Nagamura Y."/>
            <person name="Aoki H."/>
            <person name="Arikawa K."/>
            <person name="Arita K."/>
            <person name="Bito T."/>
            <person name="Chiden Y."/>
            <person name="Fujitsuka N."/>
            <person name="Fukunaka R."/>
            <person name="Hamada M."/>
            <person name="Harada C."/>
            <person name="Hayashi A."/>
            <person name="Hijishita S."/>
            <person name="Honda M."/>
            <person name="Hosokawa S."/>
            <person name="Ichikawa Y."/>
            <person name="Idonuma A."/>
            <person name="Iijima M."/>
            <person name="Ikeda M."/>
            <person name="Ikeno M."/>
            <person name="Ito K."/>
            <person name="Ito S."/>
            <person name="Ito T."/>
            <person name="Ito Y."/>
            <person name="Ito Y."/>
            <person name="Iwabuchi A."/>
            <person name="Kamiya K."/>
            <person name="Karasawa W."/>
            <person name="Kurita K."/>
            <person name="Katagiri S."/>
            <person name="Kikuta A."/>
            <person name="Kobayashi H."/>
            <person name="Kobayashi N."/>
            <person name="Machita K."/>
            <person name="Maehara T."/>
            <person name="Masukawa M."/>
            <person name="Mizubayashi T."/>
            <person name="Mukai Y."/>
            <person name="Nagasaki H."/>
            <person name="Nagata Y."/>
            <person name="Naito S."/>
            <person name="Nakashima M."/>
            <person name="Nakama Y."/>
            <person name="Nakamichi Y."/>
            <person name="Nakamura M."/>
            <person name="Meguro A."/>
            <person name="Negishi M."/>
            <person name="Ohta I."/>
            <person name="Ohta T."/>
            <person name="Okamoto M."/>
            <person name="Ono N."/>
            <person name="Saji S."/>
            <person name="Sakaguchi M."/>
            <person name="Sakai K."/>
            <person name="Shibata M."/>
            <person name="Shimokawa T."/>
            <person name="Song J."/>
            <person name="Takazaki Y."/>
            <person name="Terasawa K."/>
            <person name="Tsugane M."/>
            <person name="Tsuji K."/>
            <person name="Ueda S."/>
            <person name="Waki K."/>
            <person name="Yamagata H."/>
            <person name="Yamamoto M."/>
            <person name="Yamamoto S."/>
            <person name="Yamane H."/>
            <person name="Yoshiki S."/>
            <person name="Yoshihara R."/>
            <person name="Yukawa K."/>
            <person name="Zhong H."/>
            <person name="Yano M."/>
            <person name="Yuan Q."/>
            <person name="Ouyang S."/>
            <person name="Liu J."/>
            <person name="Jones K.M."/>
            <person name="Gansberger K."/>
            <person name="Moffat K."/>
            <person name="Hill J."/>
            <person name="Bera J."/>
            <person name="Fadrosh D."/>
            <person name="Jin S."/>
            <person name="Johri S."/>
            <person name="Kim M."/>
            <person name="Overton L."/>
            <person name="Reardon M."/>
            <person name="Tsitrin T."/>
            <person name="Vuong H."/>
            <person name="Weaver B."/>
            <person name="Ciecko A."/>
            <person name="Tallon L."/>
            <person name="Jackson J."/>
            <person name="Pai G."/>
            <person name="Aken S.V."/>
            <person name="Utterback T."/>
            <person name="Reidmuller S."/>
            <person name="Feldblyum T."/>
            <person name="Hsiao J."/>
            <person name="Zismann V."/>
            <person name="Iobst S."/>
            <person name="de Vazeille A.R."/>
            <person name="Buell C.R."/>
            <person name="Ying K."/>
            <person name="Li Y."/>
            <person name="Lu T."/>
            <person name="Huang Y."/>
            <person name="Zhao Q."/>
            <person name="Feng Q."/>
            <person name="Zhang L."/>
            <person name="Zhu J."/>
            <person name="Weng Q."/>
            <person name="Mu J."/>
            <person name="Lu Y."/>
            <person name="Fan D."/>
            <person name="Liu Y."/>
            <person name="Guan J."/>
            <person name="Zhang Y."/>
            <person name="Yu S."/>
            <person name="Liu X."/>
            <person name="Zhang Y."/>
            <person name="Hong G."/>
            <person name="Han B."/>
            <person name="Choisne N."/>
            <person name="Demange N."/>
            <person name="Orjeda G."/>
            <person name="Samain S."/>
            <person name="Cattolico L."/>
            <person name="Pelletier E."/>
            <person name="Couloux A."/>
            <person name="Segurens B."/>
            <person name="Wincker P."/>
            <person name="D'Hont A."/>
            <person name="Scarpelli C."/>
            <person name="Weissenbach J."/>
            <person name="Salanoubat M."/>
            <person name="Quetier F."/>
            <person name="Yu Y."/>
            <person name="Kim H.R."/>
            <person name="Rambo T."/>
            <person name="Currie J."/>
            <person name="Collura K."/>
            <person name="Luo M."/>
            <person name="Yang T."/>
            <person name="Ammiraju J.S.S."/>
            <person name="Engler F."/>
            <person name="Soderlund C."/>
            <person name="Wing R.A."/>
            <person name="Palmer L.E."/>
            <person name="de la Bastide M."/>
            <person name="Spiegel L."/>
            <person name="Nascimento L."/>
            <person name="Zutavern T."/>
            <person name="O'Shaughnessy A."/>
            <person name="Dike S."/>
            <person name="Dedhia N."/>
            <person name="Preston R."/>
            <person name="Balija V."/>
            <person name="McCombie W.R."/>
            <person name="Chow T."/>
            <person name="Chen H."/>
            <person name="Chung M."/>
            <person name="Chen C."/>
            <person name="Shaw J."/>
            <person name="Wu H."/>
            <person name="Hsiao K."/>
            <person name="Chao Y."/>
            <person name="Chu M."/>
            <person name="Cheng C."/>
            <person name="Hour A."/>
            <person name="Lee P."/>
            <person name="Lin S."/>
            <person name="Lin Y."/>
            <person name="Liou J."/>
            <person name="Liu S."/>
            <person name="Hsing Y."/>
            <person name="Raghuvanshi S."/>
            <person name="Mohanty A."/>
            <person name="Bharti A.K."/>
            <person name="Gaur A."/>
            <person name="Gupta V."/>
            <person name="Kumar D."/>
            <person name="Ravi V."/>
            <person name="Vij S."/>
            <person name="Kapur A."/>
            <person name="Khurana P."/>
            <person name="Khurana P."/>
            <person name="Khurana J.P."/>
            <person name="Tyagi A.K."/>
            <person name="Gaikwad K."/>
            <person name="Singh A."/>
            <person name="Dalal V."/>
            <person name="Srivastava S."/>
            <person name="Dixit A."/>
            <person name="Pal A.K."/>
            <person name="Ghazi I.A."/>
            <person name="Yadav M."/>
            <person name="Pandit A."/>
            <person name="Bhargava A."/>
            <person name="Sureshbabu K."/>
            <person name="Batra K."/>
            <person name="Sharma T.R."/>
            <person name="Mohapatra T."/>
            <person name="Singh N.K."/>
            <person name="Messing J."/>
            <person name="Nelson A.B."/>
            <person name="Fuks G."/>
            <person name="Kavchok S."/>
            <person name="Keizer G."/>
            <person name="Linton E."/>
            <person name="Llaca V."/>
            <person name="Song R."/>
            <person name="Tanyolac B."/>
            <person name="Young S."/>
            <person name="Ho-Il K."/>
            <person name="Hahn J.H."/>
            <person name="Sangsakoo G."/>
            <person name="Vanavichit A."/>
            <person name="de Mattos Luiz.A.T."/>
            <person name="Zimmer P.D."/>
            <person name="Malone G."/>
            <person name="Dellagostin O."/>
            <person name="de Oliveira A.C."/>
            <person name="Bevan M."/>
            <person name="Bancroft I."/>
            <person name="Minx P."/>
            <person name="Cordum H."/>
            <person name="Wilson R."/>
            <person name="Cheng Z."/>
            <person name="Jin W."/>
            <person name="Jiang J."/>
            <person name="Leong S.A."/>
            <person name="Iwama H."/>
            <person name="Gojobori T."/>
            <person name="Itoh T."/>
            <person name="Niimura Y."/>
            <person name="Fujii Y."/>
            <person name="Habara T."/>
            <person name="Sakai H."/>
            <person name="Sato Y."/>
            <person name="Wilson G."/>
            <person name="Kumar K."/>
            <person name="McCouch S."/>
            <person name="Juretic N."/>
            <person name="Hoen D."/>
            <person name="Wright S."/>
            <person name="Bruskiewich R."/>
            <person name="Bureau T."/>
            <person name="Miyao A."/>
            <person name="Hirochika H."/>
            <person name="Nishikawa T."/>
            <person name="Kadowaki K."/>
            <person name="Sugiura M."/>
            <person name="Burr B."/>
            <person name="Sasaki T."/>
        </authorList>
    </citation>
    <scope>NUCLEOTIDE SEQUENCE [LARGE SCALE GENOMIC DNA]</scope>
    <source>
        <strain evidence="2">cv. Nipponbare</strain>
    </source>
</reference>
<dbReference type="EMBL" id="AC120532">
    <property type="protein sequence ID" value="AAX96021.1"/>
    <property type="molecule type" value="Genomic_DNA"/>
</dbReference>